<dbReference type="RefSeq" id="WP_169226239.1">
    <property type="nucleotide sequence ID" value="NZ_JABBGC010000002.1"/>
</dbReference>
<evidence type="ECO:0000256" key="3">
    <source>
        <dbReference type="ARBA" id="ARBA00022553"/>
    </source>
</evidence>
<dbReference type="GO" id="GO:0031177">
    <property type="term" value="F:phosphopantetheine binding"/>
    <property type="evidence" value="ECO:0007669"/>
    <property type="project" value="InterPro"/>
</dbReference>
<dbReference type="PROSITE" id="PS00455">
    <property type="entry name" value="AMP_BINDING"/>
    <property type="match status" value="1"/>
</dbReference>
<organism evidence="5 6">
    <name type="scientific">Chitinophaga fulva</name>
    <dbReference type="NCBI Taxonomy" id="2728842"/>
    <lineage>
        <taxon>Bacteria</taxon>
        <taxon>Pseudomonadati</taxon>
        <taxon>Bacteroidota</taxon>
        <taxon>Chitinophagia</taxon>
        <taxon>Chitinophagales</taxon>
        <taxon>Chitinophagaceae</taxon>
        <taxon>Chitinophaga</taxon>
    </lineage>
</organism>
<dbReference type="Gene3D" id="2.30.38.10">
    <property type="entry name" value="Luciferase, Domain 3"/>
    <property type="match status" value="1"/>
</dbReference>
<dbReference type="GO" id="GO:0044550">
    <property type="term" value="P:secondary metabolite biosynthetic process"/>
    <property type="evidence" value="ECO:0007669"/>
    <property type="project" value="TreeGrafter"/>
</dbReference>
<dbReference type="Gene3D" id="3.30.300.30">
    <property type="match status" value="1"/>
</dbReference>
<dbReference type="GO" id="GO:0043041">
    <property type="term" value="P:amino acid activation for nonribosomal peptide biosynthetic process"/>
    <property type="evidence" value="ECO:0007669"/>
    <property type="project" value="TreeGrafter"/>
</dbReference>
<dbReference type="Proteomes" id="UP000583266">
    <property type="component" value="Unassembled WGS sequence"/>
</dbReference>
<evidence type="ECO:0000313" key="5">
    <source>
        <dbReference type="EMBL" id="NML39133.1"/>
    </source>
</evidence>
<dbReference type="Pfam" id="PF13193">
    <property type="entry name" value="AMP-binding_C"/>
    <property type="match status" value="1"/>
</dbReference>
<dbReference type="SUPFAM" id="SSF52777">
    <property type="entry name" value="CoA-dependent acyltransferases"/>
    <property type="match status" value="2"/>
</dbReference>
<evidence type="ECO:0000256" key="2">
    <source>
        <dbReference type="ARBA" id="ARBA00022450"/>
    </source>
</evidence>
<evidence type="ECO:0000313" key="6">
    <source>
        <dbReference type="Proteomes" id="UP000583266"/>
    </source>
</evidence>
<dbReference type="GO" id="GO:0005737">
    <property type="term" value="C:cytoplasm"/>
    <property type="evidence" value="ECO:0007669"/>
    <property type="project" value="TreeGrafter"/>
</dbReference>
<dbReference type="SMART" id="SM00823">
    <property type="entry name" value="PKS_PP"/>
    <property type="match status" value="1"/>
</dbReference>
<sequence>MKQKIIYHPSVTQRLIWLDQLIAGNPGRYNIGGYALIEGPLSVKQLEEAIREVLRSQEIYAAVFADDGNDLTWYADDAAAAFSLEVIDFADATNPAVAAQQWMETDFAVPFRIIHNENYLFSIKVLRAGPEQHYCYAKLHHIIADGWSFKLLLQQIAEAYNQLIAGNSPGLPDCRYTEYIADDTTYHASEQAAEDKQFWLQEHSRSTTELCRRIRNNTGKKEAGAATLTVSAASKQILEKVAAEHKASVFQLMLSLFLVFFLRTRQENNIAVALPVLNRPRKIYKQTAGVFMNLICPVFLVEGEQTMAMLLGEVKKKMSQCLRHQRYQYGQLLKELPSYRQGQPAYQLRISYEDFDFNTTLGKAAAYATALSNHHETEPLSIYIRDYHDQGFDIRFVYSPDYFDEETIGGMTTTISRWIDDLPLLMNTMLKQVPLLTAAEEEHILSFSAGPAAVWPHQHFNDMWQKSVTSFPDNIAVSSAGQSLTYSELHRRASLVAGSLQQCPDFSRQEVIALLLPRSADLLAGMIGCLLAGVTYLPIDASEPVERITLLLESACCRKIIVSRHLWEEAAVVKGEALFYEEMISGETVTSYLPTVIYPNDIAYIICTSGSTGQPKAVGIPHRAFINYVSHFRQFFMLRSHDVVLQHASVGFDISVEEIFPVLGAGGRVHILEERRDIHRINSTIAEEGITIVSSTPLIIRLLNEQPVHGSLRLLISGGDVLEPAYVSSFLAAGIPVYNTYGPTESTVCVSYYRINPGDDHLPIGTPISNTSIYILDREDQLLPVGVEGEIHIGGAGLAAGYLNNEQATAEKFIVHPFLPEQRLYRSGDTGRYDAAGLLWYTGRNDLQLKIRGVRIEPGEVEYAMLQYEGIMAAVVLAAQDPAHGEYMAAFVVIRGTTDVTAMRVFLRSRLPEYMIPLRIVAVDSILLNTQGKPDITALRLLLCQTLPGTSRGQLIPPETRHEKILAAIWEQILPTVTFGVNDNFFELGGHSLSAVTLAGEIENRFGISISIVEIFRAPTIRQLAEMISGRETNKFEFIELD</sequence>
<dbReference type="NCBIfam" id="TIGR01733">
    <property type="entry name" value="AA-adenyl-dom"/>
    <property type="match status" value="1"/>
</dbReference>
<dbReference type="PROSITE" id="PS50075">
    <property type="entry name" value="CARRIER"/>
    <property type="match status" value="1"/>
</dbReference>
<feature type="domain" description="Carrier" evidence="4">
    <location>
        <begin position="957"/>
        <end position="1032"/>
    </location>
</feature>
<dbReference type="InterPro" id="IPR023213">
    <property type="entry name" value="CAT-like_dom_sf"/>
</dbReference>
<dbReference type="Gene3D" id="3.40.50.980">
    <property type="match status" value="2"/>
</dbReference>
<keyword evidence="2" id="KW-0596">Phosphopantetheine</keyword>
<dbReference type="Pfam" id="PF00550">
    <property type="entry name" value="PP-binding"/>
    <property type="match status" value="1"/>
</dbReference>
<dbReference type="CDD" id="cd05930">
    <property type="entry name" value="A_NRPS"/>
    <property type="match status" value="1"/>
</dbReference>
<dbReference type="EMBL" id="JABBGC010000002">
    <property type="protein sequence ID" value="NML39133.1"/>
    <property type="molecule type" value="Genomic_DNA"/>
</dbReference>
<dbReference type="Gene3D" id="3.30.559.10">
    <property type="entry name" value="Chloramphenicol acetyltransferase-like domain"/>
    <property type="match status" value="1"/>
</dbReference>
<keyword evidence="6" id="KW-1185">Reference proteome</keyword>
<dbReference type="Pfam" id="PF00501">
    <property type="entry name" value="AMP-binding"/>
    <property type="match status" value="1"/>
</dbReference>
<dbReference type="SUPFAM" id="SSF47336">
    <property type="entry name" value="ACP-like"/>
    <property type="match status" value="1"/>
</dbReference>
<dbReference type="InterPro" id="IPR010071">
    <property type="entry name" value="AA_adenyl_dom"/>
</dbReference>
<dbReference type="FunFam" id="1.10.1200.10:FF:000005">
    <property type="entry name" value="Nonribosomal peptide synthetase 1"/>
    <property type="match status" value="1"/>
</dbReference>
<dbReference type="InterPro" id="IPR006162">
    <property type="entry name" value="Ppantetheine_attach_site"/>
</dbReference>
<dbReference type="InterPro" id="IPR025110">
    <property type="entry name" value="AMP-bd_C"/>
</dbReference>
<dbReference type="InterPro" id="IPR001242">
    <property type="entry name" value="Condensation_dom"/>
</dbReference>
<dbReference type="Pfam" id="PF00668">
    <property type="entry name" value="Condensation"/>
    <property type="match status" value="1"/>
</dbReference>
<dbReference type="PANTHER" id="PTHR45527:SF1">
    <property type="entry name" value="FATTY ACID SYNTHASE"/>
    <property type="match status" value="1"/>
</dbReference>
<dbReference type="AlphaFoldDB" id="A0A848GQT9"/>
<protein>
    <submittedName>
        <fullName evidence="5">Amino acid adenylation domain-containing protein</fullName>
    </submittedName>
</protein>
<dbReference type="PANTHER" id="PTHR45527">
    <property type="entry name" value="NONRIBOSOMAL PEPTIDE SYNTHETASE"/>
    <property type="match status" value="1"/>
</dbReference>
<dbReference type="SUPFAM" id="SSF56801">
    <property type="entry name" value="Acetyl-CoA synthetase-like"/>
    <property type="match status" value="1"/>
</dbReference>
<dbReference type="Gene3D" id="3.30.559.30">
    <property type="entry name" value="Nonribosomal peptide synthetase, condensation domain"/>
    <property type="match status" value="1"/>
</dbReference>
<dbReference type="InterPro" id="IPR000873">
    <property type="entry name" value="AMP-dep_synth/lig_dom"/>
</dbReference>
<accession>A0A848GQT9</accession>
<dbReference type="GO" id="GO:0003824">
    <property type="term" value="F:catalytic activity"/>
    <property type="evidence" value="ECO:0007669"/>
    <property type="project" value="InterPro"/>
</dbReference>
<comment type="caution">
    <text evidence="5">The sequence shown here is derived from an EMBL/GenBank/DDBJ whole genome shotgun (WGS) entry which is preliminary data.</text>
</comment>
<dbReference type="InterPro" id="IPR045851">
    <property type="entry name" value="AMP-bd_C_sf"/>
</dbReference>
<evidence type="ECO:0000256" key="1">
    <source>
        <dbReference type="ARBA" id="ARBA00001957"/>
    </source>
</evidence>
<keyword evidence="3" id="KW-0597">Phosphoprotein</keyword>
<dbReference type="InterPro" id="IPR020806">
    <property type="entry name" value="PKS_PP-bd"/>
</dbReference>
<gene>
    <name evidence="5" type="ORF">HHL17_18170</name>
</gene>
<dbReference type="InterPro" id="IPR020845">
    <property type="entry name" value="AMP-binding_CS"/>
</dbReference>
<comment type="cofactor">
    <cofactor evidence="1">
        <name>pantetheine 4'-phosphate</name>
        <dbReference type="ChEBI" id="CHEBI:47942"/>
    </cofactor>
</comment>
<evidence type="ECO:0000259" key="4">
    <source>
        <dbReference type="PROSITE" id="PS50075"/>
    </source>
</evidence>
<dbReference type="Gene3D" id="3.40.50.1820">
    <property type="entry name" value="alpha/beta hydrolase"/>
    <property type="match status" value="1"/>
</dbReference>
<dbReference type="InterPro" id="IPR029058">
    <property type="entry name" value="AB_hydrolase_fold"/>
</dbReference>
<dbReference type="InterPro" id="IPR009081">
    <property type="entry name" value="PP-bd_ACP"/>
</dbReference>
<proteinExistence type="predicted"/>
<dbReference type="InterPro" id="IPR036736">
    <property type="entry name" value="ACP-like_sf"/>
</dbReference>
<name>A0A848GQT9_9BACT</name>
<dbReference type="PROSITE" id="PS00012">
    <property type="entry name" value="PHOSPHOPANTETHEINE"/>
    <property type="match status" value="1"/>
</dbReference>
<reference evidence="5 6" key="1">
    <citation type="submission" date="2020-04" db="EMBL/GenBank/DDBJ databases">
        <title>Chitinophaga sp. G-6-1-13 sp. nov., isolated from soil.</title>
        <authorList>
            <person name="Dahal R.H."/>
            <person name="Chaudhary D.K."/>
        </authorList>
    </citation>
    <scope>NUCLEOTIDE SEQUENCE [LARGE SCALE GENOMIC DNA]</scope>
    <source>
        <strain evidence="5 6">G-6-1-13</strain>
    </source>
</reference>